<sequence length="422" mass="43105">MAEAARAIGIDVGTSGVRAVAVDAAGRPVGRGAMATDSPGLDPRDPEMWWLATVAALRRLAAEAELSRVGAVAVDGTSGTVLVTDAAGRPVGTALMYNDPCPDDAVVARIDAVAPPGSAARGRSSALARALVLLRRPGAVRVLHQADWIAGCLSGRFDVTDENNALKTGYDPVARRWPDWISALGIDPAALPRAVAPGTPTGPVDAATVALGLPAGALVVAGTTDGCASFLATGADTVGDAVTALGSTLVIKLLSDRPVDSPRHGVYSHRMGDRWLVGGASNSGGAVIAQLFGRDRLPDLTAALRPDRPTGLSYYPLPRPGERFPVSDPDLAPVLEPRPDDDALFFQGVLEGIAGIEGRAYRLLAELGAPAATSLRSVGGGAGNAGWTEIRRRQLGVPFLPALSEDAAEGTARLALAGLGAS</sequence>
<dbReference type="GO" id="GO:0005997">
    <property type="term" value="P:xylulose metabolic process"/>
    <property type="evidence" value="ECO:0007669"/>
    <property type="project" value="TreeGrafter"/>
</dbReference>
<dbReference type="Pfam" id="PF00370">
    <property type="entry name" value="FGGY_N"/>
    <property type="match status" value="1"/>
</dbReference>
<protein>
    <submittedName>
        <fullName evidence="6">Carbohydrate kinase</fullName>
    </submittedName>
</protein>
<evidence type="ECO:0000259" key="5">
    <source>
        <dbReference type="Pfam" id="PF02782"/>
    </source>
</evidence>
<dbReference type="CDD" id="cd07783">
    <property type="entry name" value="ASKHA_NBD_FGGY_SePSK_AtXK1-like"/>
    <property type="match status" value="1"/>
</dbReference>
<dbReference type="GO" id="GO:0004856">
    <property type="term" value="F:D-xylulokinase activity"/>
    <property type="evidence" value="ECO:0007669"/>
    <property type="project" value="TreeGrafter"/>
</dbReference>
<dbReference type="Pfam" id="PF02782">
    <property type="entry name" value="FGGY_C"/>
    <property type="match status" value="1"/>
</dbReference>
<organism evidence="6 7">
    <name type="scientific">Inquilinus limosus</name>
    <dbReference type="NCBI Taxonomy" id="171674"/>
    <lineage>
        <taxon>Bacteria</taxon>
        <taxon>Pseudomonadati</taxon>
        <taxon>Pseudomonadota</taxon>
        <taxon>Alphaproteobacteria</taxon>
        <taxon>Rhodospirillales</taxon>
        <taxon>Rhodospirillaceae</taxon>
        <taxon>Inquilinus</taxon>
    </lineage>
</organism>
<dbReference type="AlphaFoldDB" id="A0A211ZSB0"/>
<dbReference type="InterPro" id="IPR018485">
    <property type="entry name" value="FGGY_C"/>
</dbReference>
<keyword evidence="7" id="KW-1185">Reference proteome</keyword>
<evidence type="ECO:0000259" key="4">
    <source>
        <dbReference type="Pfam" id="PF00370"/>
    </source>
</evidence>
<evidence type="ECO:0000256" key="2">
    <source>
        <dbReference type="ARBA" id="ARBA00022679"/>
    </source>
</evidence>
<dbReference type="Gene3D" id="3.30.420.40">
    <property type="match status" value="2"/>
</dbReference>
<keyword evidence="3 6" id="KW-0418">Kinase</keyword>
<gene>
    <name evidence="6" type="ORF">BWR60_05635</name>
</gene>
<evidence type="ECO:0000313" key="6">
    <source>
        <dbReference type="EMBL" id="OWJ68153.1"/>
    </source>
</evidence>
<dbReference type="GO" id="GO:0005829">
    <property type="term" value="C:cytosol"/>
    <property type="evidence" value="ECO:0007669"/>
    <property type="project" value="TreeGrafter"/>
</dbReference>
<evidence type="ECO:0000256" key="1">
    <source>
        <dbReference type="ARBA" id="ARBA00009156"/>
    </source>
</evidence>
<name>A0A211ZSB0_9PROT</name>
<feature type="domain" description="Carbohydrate kinase FGGY N-terminal" evidence="4">
    <location>
        <begin position="7"/>
        <end position="100"/>
    </location>
</feature>
<evidence type="ECO:0000256" key="3">
    <source>
        <dbReference type="ARBA" id="ARBA00022777"/>
    </source>
</evidence>
<accession>A0A211ZSB0</accession>
<dbReference type="EMBL" id="NHON01000007">
    <property type="protein sequence ID" value="OWJ68153.1"/>
    <property type="molecule type" value="Genomic_DNA"/>
</dbReference>
<feature type="domain" description="Carbohydrate kinase FGGY C-terminal" evidence="5">
    <location>
        <begin position="245"/>
        <end position="417"/>
    </location>
</feature>
<proteinExistence type="inferred from homology"/>
<dbReference type="OrthoDB" id="9805576at2"/>
<dbReference type="Proteomes" id="UP000196655">
    <property type="component" value="Unassembled WGS sequence"/>
</dbReference>
<reference evidence="7" key="1">
    <citation type="submission" date="2017-05" db="EMBL/GenBank/DDBJ databases">
        <authorList>
            <person name="Macchi M."/>
            <person name="Festa S."/>
            <person name="Coppotelli B.M."/>
            <person name="Morelli I.S."/>
        </authorList>
    </citation>
    <scope>NUCLEOTIDE SEQUENCE [LARGE SCALE GENOMIC DNA]</scope>
    <source>
        <strain evidence="7">I</strain>
    </source>
</reference>
<dbReference type="PANTHER" id="PTHR10196:SF80">
    <property type="entry name" value="D-RIBULOSE KINASE"/>
    <property type="match status" value="1"/>
</dbReference>
<dbReference type="GO" id="GO:0019150">
    <property type="term" value="F:D-ribulokinase activity"/>
    <property type="evidence" value="ECO:0007669"/>
    <property type="project" value="TreeGrafter"/>
</dbReference>
<comment type="similarity">
    <text evidence="1">Belongs to the FGGY kinase family.</text>
</comment>
<keyword evidence="2" id="KW-0808">Transferase</keyword>
<dbReference type="STRING" id="1122125.GCA_000423185_01934"/>
<dbReference type="PANTHER" id="PTHR10196">
    <property type="entry name" value="SUGAR KINASE"/>
    <property type="match status" value="1"/>
</dbReference>
<comment type="caution">
    <text evidence="6">The sequence shown here is derived from an EMBL/GenBank/DDBJ whole genome shotgun (WGS) entry which is preliminary data.</text>
</comment>
<dbReference type="RefSeq" id="WP_088150030.1">
    <property type="nucleotide sequence ID" value="NZ_NHON01000007.1"/>
</dbReference>
<dbReference type="InterPro" id="IPR018484">
    <property type="entry name" value="FGGY_N"/>
</dbReference>
<evidence type="ECO:0000313" key="7">
    <source>
        <dbReference type="Proteomes" id="UP000196655"/>
    </source>
</evidence>
<dbReference type="InterPro" id="IPR043129">
    <property type="entry name" value="ATPase_NBD"/>
</dbReference>
<dbReference type="SUPFAM" id="SSF53067">
    <property type="entry name" value="Actin-like ATPase domain"/>
    <property type="match status" value="2"/>
</dbReference>